<dbReference type="GO" id="GO:0030983">
    <property type="term" value="F:mismatched DNA binding"/>
    <property type="evidence" value="ECO:0007669"/>
    <property type="project" value="InterPro"/>
</dbReference>
<dbReference type="GO" id="GO:0006298">
    <property type="term" value="P:mismatch repair"/>
    <property type="evidence" value="ECO:0007669"/>
    <property type="project" value="InterPro"/>
</dbReference>
<feature type="domain" description="DNA mismatch repair protein S5" evidence="5">
    <location>
        <begin position="219"/>
        <end position="360"/>
    </location>
</feature>
<dbReference type="CDD" id="cd16926">
    <property type="entry name" value="HATPase_MutL-MLH-PMS-like"/>
    <property type="match status" value="1"/>
</dbReference>
<dbReference type="PANTHER" id="PTHR10073">
    <property type="entry name" value="DNA MISMATCH REPAIR PROTEIN MLH, PMS, MUTL"/>
    <property type="match status" value="1"/>
</dbReference>
<proteinExistence type="inferred from homology"/>
<dbReference type="InterPro" id="IPR020568">
    <property type="entry name" value="Ribosomal_Su5_D2-typ_SF"/>
</dbReference>
<evidence type="ECO:0000313" key="7">
    <source>
        <dbReference type="Proteomes" id="UP000614601"/>
    </source>
</evidence>
<organism evidence="6 7">
    <name type="scientific">Bursaphelenchus okinawaensis</name>
    <dbReference type="NCBI Taxonomy" id="465554"/>
    <lineage>
        <taxon>Eukaryota</taxon>
        <taxon>Metazoa</taxon>
        <taxon>Ecdysozoa</taxon>
        <taxon>Nematoda</taxon>
        <taxon>Chromadorea</taxon>
        <taxon>Rhabditida</taxon>
        <taxon>Tylenchina</taxon>
        <taxon>Tylenchomorpha</taxon>
        <taxon>Aphelenchoidea</taxon>
        <taxon>Aphelenchoididae</taxon>
        <taxon>Bursaphelenchus</taxon>
    </lineage>
</organism>
<evidence type="ECO:0000256" key="1">
    <source>
        <dbReference type="ARBA" id="ARBA00006082"/>
    </source>
</evidence>
<dbReference type="SUPFAM" id="SSF54211">
    <property type="entry name" value="Ribosomal protein S5 domain 2-like"/>
    <property type="match status" value="1"/>
</dbReference>
<dbReference type="SUPFAM" id="SSF55874">
    <property type="entry name" value="ATPase domain of HSP90 chaperone/DNA topoisomerase II/histidine kinase"/>
    <property type="match status" value="1"/>
</dbReference>
<dbReference type="EMBL" id="CAJFCW020000001">
    <property type="protein sequence ID" value="CAG9085627.1"/>
    <property type="molecule type" value="Genomic_DNA"/>
</dbReference>
<dbReference type="Proteomes" id="UP000614601">
    <property type="component" value="Unassembled WGS sequence"/>
</dbReference>
<dbReference type="GO" id="GO:0005524">
    <property type="term" value="F:ATP binding"/>
    <property type="evidence" value="ECO:0007669"/>
    <property type="project" value="InterPro"/>
</dbReference>
<dbReference type="PANTHER" id="PTHR10073:SF52">
    <property type="entry name" value="MISMATCH REPAIR ENDONUCLEASE PMS2"/>
    <property type="match status" value="1"/>
</dbReference>
<dbReference type="InterPro" id="IPR042120">
    <property type="entry name" value="MutL_C_dimsub"/>
</dbReference>
<feature type="compositionally biased region" description="Basic and acidic residues" evidence="3">
    <location>
        <begin position="384"/>
        <end position="394"/>
    </location>
</feature>
<evidence type="ECO:0000259" key="5">
    <source>
        <dbReference type="SMART" id="SM01340"/>
    </source>
</evidence>
<feature type="region of interest" description="Disordered" evidence="3">
    <location>
        <begin position="383"/>
        <end position="428"/>
    </location>
</feature>
<feature type="domain" description="MutL C-terminal dimerisation" evidence="4">
    <location>
        <begin position="738"/>
        <end position="882"/>
    </location>
</feature>
<dbReference type="FunFam" id="3.30.1370.100:FF:000001">
    <property type="entry name" value="Mismatch repair endonuclease pms1, putative"/>
    <property type="match status" value="1"/>
</dbReference>
<evidence type="ECO:0000313" key="6">
    <source>
        <dbReference type="EMBL" id="CAD5207435.1"/>
    </source>
</evidence>
<dbReference type="SMART" id="SM01340">
    <property type="entry name" value="DNA_mis_repair"/>
    <property type="match status" value="1"/>
</dbReference>
<dbReference type="InterPro" id="IPR014721">
    <property type="entry name" value="Ribsml_uS5_D2-typ_fold_subgr"/>
</dbReference>
<gene>
    <name evidence="6" type="ORF">BOKJ2_LOCUS2119</name>
</gene>
<dbReference type="InterPro" id="IPR037198">
    <property type="entry name" value="MutL_C_sf"/>
</dbReference>
<protein>
    <submittedName>
        <fullName evidence="6">Uncharacterized protein</fullName>
    </submittedName>
</protein>
<dbReference type="GO" id="GO:0032389">
    <property type="term" value="C:MutLalpha complex"/>
    <property type="evidence" value="ECO:0007669"/>
    <property type="project" value="TreeGrafter"/>
</dbReference>
<dbReference type="Pfam" id="PF13589">
    <property type="entry name" value="HATPase_c_3"/>
    <property type="match status" value="1"/>
</dbReference>
<dbReference type="InterPro" id="IPR002099">
    <property type="entry name" value="MutL/Mlh/PMS"/>
</dbReference>
<dbReference type="FunFam" id="3.30.565.10:FF:000017">
    <property type="entry name" value="PMS1 homolog 1, mismatch repair system component"/>
    <property type="match status" value="1"/>
</dbReference>
<dbReference type="AlphaFoldDB" id="A0A811JVU5"/>
<dbReference type="EMBL" id="CAJFDH010000001">
    <property type="protein sequence ID" value="CAD5207435.1"/>
    <property type="molecule type" value="Genomic_DNA"/>
</dbReference>
<dbReference type="Gene3D" id="3.30.230.10">
    <property type="match status" value="1"/>
</dbReference>
<accession>A0A811JVU5</accession>
<dbReference type="InterPro" id="IPR014762">
    <property type="entry name" value="DNA_mismatch_repair_CS"/>
</dbReference>
<dbReference type="CDD" id="cd03484">
    <property type="entry name" value="MutL_Trans_hPMS_2_like"/>
    <property type="match status" value="1"/>
</dbReference>
<dbReference type="SMART" id="SM00853">
    <property type="entry name" value="MutL_C"/>
    <property type="match status" value="1"/>
</dbReference>
<dbReference type="Gene3D" id="3.30.1370.100">
    <property type="entry name" value="MutL, C-terminal domain, regulatory subdomain"/>
    <property type="match status" value="1"/>
</dbReference>
<keyword evidence="7" id="KW-1185">Reference proteome</keyword>
<evidence type="ECO:0000256" key="3">
    <source>
        <dbReference type="SAM" id="MobiDB-lite"/>
    </source>
</evidence>
<dbReference type="GO" id="GO:0016887">
    <property type="term" value="F:ATP hydrolysis activity"/>
    <property type="evidence" value="ECO:0007669"/>
    <property type="project" value="InterPro"/>
</dbReference>
<dbReference type="Gene3D" id="3.30.1540.20">
    <property type="entry name" value="MutL, C-terminal domain, dimerisation subdomain"/>
    <property type="match status" value="1"/>
</dbReference>
<evidence type="ECO:0000256" key="2">
    <source>
        <dbReference type="ARBA" id="ARBA00022763"/>
    </source>
</evidence>
<feature type="compositionally biased region" description="Acidic residues" evidence="3">
    <location>
        <begin position="966"/>
        <end position="996"/>
    </location>
</feature>
<dbReference type="InterPro" id="IPR038973">
    <property type="entry name" value="MutL/Mlh/Pms-like"/>
</dbReference>
<dbReference type="PROSITE" id="PS00058">
    <property type="entry name" value="DNA_MISMATCH_REPAIR_1"/>
    <property type="match status" value="1"/>
</dbReference>
<dbReference type="InterPro" id="IPR013507">
    <property type="entry name" value="DNA_mismatch_S5_2-like"/>
</dbReference>
<dbReference type="SUPFAM" id="SSF118116">
    <property type="entry name" value="DNA mismatch repair protein MutL"/>
    <property type="match status" value="1"/>
</dbReference>
<feature type="region of interest" description="Disordered" evidence="3">
    <location>
        <begin position="934"/>
        <end position="996"/>
    </location>
</feature>
<dbReference type="Pfam" id="PF08676">
    <property type="entry name" value="MutL_C"/>
    <property type="match status" value="1"/>
</dbReference>
<keyword evidence="2" id="KW-0227">DNA damage</keyword>
<dbReference type="Gene3D" id="3.30.565.10">
    <property type="entry name" value="Histidine kinase-like ATPase, C-terminal domain"/>
    <property type="match status" value="1"/>
</dbReference>
<dbReference type="InterPro" id="IPR036890">
    <property type="entry name" value="HATPase_C_sf"/>
</dbReference>
<sequence length="996" mass="111264">MSADGAVRKLRTDVARQISTGQVVVSLMGACRELVDNALDAGATTIEVKLREHGADLLEVSDNGHGIAAENFESLGKAHATSKLTDFNDFNSLLTFGFRGEALNALCALGTVTVITRHKSAKLATKLTFSPQGEITSQTTATRPVGSTVSVEKLFNSLPVRRKEFVRNAKREMHRLLGSVQAFALSRTDVRFTVANGGSGRLIQILNSPGNNANLMQVMTSLFGASVSKKSLVPIKTAEPDEKCLDVYELRYSDTVMEECKQIGLSGYISNCEAGNGRHTTDRQFIFINKRPIDHPKLCKIANEMYSVFNKGSFCILVLFIEVDPAQLDVNVTPDKRIVYLRNEKELFAKFRASILATFEGIAGKNTVARELLPTQSQFFTTKDLSENDSRNDDYDLYGTPPATSPNREPFREKATKGPSAPKRPCTMDSFVDRISSTDTTTPRLTETVTLQSHMATDDFMERSFLANSTALDEAIDLHNAQEFQGHIVHATTQNVGNHVQDEEQMNLDDLDENQRIMMSNFNNIDSRLNEIAAAANTRSVPILTMANQGDDSSKNTDKMKNSYEKIDETMDYEPKSRPVDKFVTKLSANDGNFQKVSDICGTLSESQVNLIESFEGRVAKDGTMNSEASENDLTAESVGITDISTDYDVNIEEFRPLWREIEEADIGSDIFSYNYKEGGTQKHEEEDGDVKEGGGCCTSTQVGLEVMNNLDFEENSEKAEEKLALMLKAENFDQMSVIGQYNNAFILARHGHEMFMIDQHAADEKYNFEWLQKNAKVRSQGVYEQSQMAFGPVDEAILMSNLEILSASGFEFEVDPEDQPGSRIRLTSVPTLCGWHFDKADIEECISALKTFPSAMYRPVKLRKIFASKACRKSVMFGDKLSMEQMVTIVRHMGTMEQPWNCPHGRPTIRHVCTLKDAVDLPLADDNIEIEREEQEEGGMESQETNLTFDVTEAELDKENLNETQYEEEQDDEQEGDDGEEEQLNERGEEEDEEE</sequence>
<dbReference type="Proteomes" id="UP000783686">
    <property type="component" value="Unassembled WGS sequence"/>
</dbReference>
<dbReference type="GO" id="GO:0140664">
    <property type="term" value="F:ATP-dependent DNA damage sensor activity"/>
    <property type="evidence" value="ECO:0007669"/>
    <property type="project" value="InterPro"/>
</dbReference>
<dbReference type="OrthoDB" id="10254304at2759"/>
<dbReference type="Pfam" id="PF01119">
    <property type="entry name" value="DNA_mis_repair"/>
    <property type="match status" value="1"/>
</dbReference>
<comment type="similarity">
    <text evidence="1">Belongs to the DNA mismatch repair MutL/HexB family.</text>
</comment>
<dbReference type="InterPro" id="IPR014790">
    <property type="entry name" value="MutL_C"/>
</dbReference>
<dbReference type="InterPro" id="IPR042121">
    <property type="entry name" value="MutL_C_regsub"/>
</dbReference>
<evidence type="ECO:0000259" key="4">
    <source>
        <dbReference type="SMART" id="SM00853"/>
    </source>
</evidence>
<name>A0A811JVU5_9BILA</name>
<comment type="caution">
    <text evidence="6">The sequence shown here is derived from an EMBL/GenBank/DDBJ whole genome shotgun (WGS) entry which is preliminary data.</text>
</comment>
<dbReference type="NCBIfam" id="TIGR00585">
    <property type="entry name" value="mutl"/>
    <property type="match status" value="1"/>
</dbReference>
<reference evidence="6" key="1">
    <citation type="submission" date="2020-09" db="EMBL/GenBank/DDBJ databases">
        <authorList>
            <person name="Kikuchi T."/>
        </authorList>
    </citation>
    <scope>NUCLEOTIDE SEQUENCE</scope>
    <source>
        <strain evidence="6">SH1</strain>
    </source>
</reference>